<dbReference type="NCBIfam" id="NF004231">
    <property type="entry name" value="PRK05679.1"/>
    <property type="match status" value="1"/>
</dbReference>
<keyword evidence="4 5" id="KW-0560">Oxidoreductase</keyword>
<dbReference type="InterPro" id="IPR011576">
    <property type="entry name" value="Pyridox_Oxase_N"/>
</dbReference>
<proteinExistence type="inferred from homology"/>
<dbReference type="RefSeq" id="WP_290280367.1">
    <property type="nucleotide sequence ID" value="NZ_JAUFQI010000001.1"/>
</dbReference>
<dbReference type="HAMAP" id="MF_01629">
    <property type="entry name" value="PdxH"/>
    <property type="match status" value="1"/>
</dbReference>
<sequence>MKLEDIRREYTQMGLNREDLHSDPIVQFETWLNQAIEAKLSADPTAMCLATVDASGQPSQRIVLLKHLDEKGFVFYTNLESHKAKDIAQNSKVSLHFPWTPLERQVIVYGEAEKLSLAEATSYFVSRPFDSKVAAWSSQQSRVVESRKVLEQAFDQMKAKFKQGDVPIPSFWGGFRVKPVKIEFWQGRGARLHDRFMYERAEDEWQINRLQP</sequence>
<reference evidence="9" key="1">
    <citation type="journal article" date="2019" name="Int. J. Syst. Evol. Microbiol.">
        <title>The Global Catalogue of Microorganisms (GCM) 10K type strain sequencing project: providing services to taxonomists for standard genome sequencing and annotation.</title>
        <authorList>
            <consortium name="The Broad Institute Genomics Platform"/>
            <consortium name="The Broad Institute Genome Sequencing Center for Infectious Disease"/>
            <person name="Wu L."/>
            <person name="Ma J."/>
        </authorList>
    </citation>
    <scope>NUCLEOTIDE SEQUENCE [LARGE SCALE GENOMIC DNA]</scope>
    <source>
        <strain evidence="9">CECT 8288</strain>
    </source>
</reference>
<gene>
    <name evidence="5 8" type="primary">pdxH</name>
    <name evidence="8" type="ORF">ACFOND_04720</name>
</gene>
<feature type="binding site" evidence="5">
    <location>
        <position position="123"/>
    </location>
    <ligand>
        <name>substrate</name>
    </ligand>
</feature>
<feature type="binding site" evidence="5">
    <location>
        <position position="195"/>
    </location>
    <ligand>
        <name>FMN</name>
        <dbReference type="ChEBI" id="CHEBI:58210"/>
    </ligand>
</feature>
<evidence type="ECO:0000259" key="7">
    <source>
        <dbReference type="Pfam" id="PF10590"/>
    </source>
</evidence>
<dbReference type="PROSITE" id="PS01064">
    <property type="entry name" value="PYRIDOX_OXIDASE"/>
    <property type="match status" value="1"/>
</dbReference>
<evidence type="ECO:0000313" key="9">
    <source>
        <dbReference type="Proteomes" id="UP001595710"/>
    </source>
</evidence>
<keyword evidence="5" id="KW-0664">Pyridoxine biosynthesis</keyword>
<dbReference type="Proteomes" id="UP001595710">
    <property type="component" value="Unassembled WGS sequence"/>
</dbReference>
<comment type="caution">
    <text evidence="5">Lacks conserved residue(s) required for the propagation of feature annotation.</text>
</comment>
<feature type="binding site" evidence="5">
    <location>
        <begin position="61"/>
        <end position="66"/>
    </location>
    <ligand>
        <name>FMN</name>
        <dbReference type="ChEBI" id="CHEBI:58210"/>
    </ligand>
</feature>
<comment type="catalytic activity">
    <reaction evidence="5">
        <text>pyridoxine 5'-phosphate + O2 = pyridoxal 5'-phosphate + H2O2</text>
        <dbReference type="Rhea" id="RHEA:15149"/>
        <dbReference type="ChEBI" id="CHEBI:15379"/>
        <dbReference type="ChEBI" id="CHEBI:16240"/>
        <dbReference type="ChEBI" id="CHEBI:58589"/>
        <dbReference type="ChEBI" id="CHEBI:597326"/>
        <dbReference type="EC" id="1.4.3.5"/>
    </reaction>
</comment>
<dbReference type="Pfam" id="PF10590">
    <property type="entry name" value="PNP_phzG_C"/>
    <property type="match status" value="1"/>
</dbReference>
<keyword evidence="2 5" id="KW-0285">Flavoprotein</keyword>
<dbReference type="EC" id="1.4.3.5" evidence="5"/>
<feature type="binding site" evidence="5">
    <location>
        <position position="185"/>
    </location>
    <ligand>
        <name>FMN</name>
        <dbReference type="ChEBI" id="CHEBI:58210"/>
    </ligand>
</feature>
<feature type="binding site" evidence="5">
    <location>
        <position position="105"/>
    </location>
    <ligand>
        <name>FMN</name>
        <dbReference type="ChEBI" id="CHEBI:58210"/>
    </ligand>
</feature>
<comment type="function">
    <text evidence="5">Catalyzes the oxidation of either pyridoxine 5'-phosphate (PNP) or pyridoxamine 5'-phosphate (PMP) into pyridoxal 5'-phosphate (PLP).</text>
</comment>
<accession>A0ABV7WPH1</accession>
<evidence type="ECO:0000313" key="8">
    <source>
        <dbReference type="EMBL" id="MFC3700937.1"/>
    </source>
</evidence>
<comment type="pathway">
    <text evidence="5">Cofactor metabolism; pyridoxal 5'-phosphate salvage; pyridoxal 5'-phosphate from pyridoxamine 5'-phosphate: step 1/1.</text>
</comment>
<feature type="binding site" evidence="5">
    <location>
        <position position="127"/>
    </location>
    <ligand>
        <name>substrate</name>
    </ligand>
</feature>
<dbReference type="PIRSF" id="PIRSF000190">
    <property type="entry name" value="Pyd_amn-ph_oxd"/>
    <property type="match status" value="1"/>
</dbReference>
<keyword evidence="3 5" id="KW-0288">FMN</keyword>
<feature type="domain" description="Pyridoxamine 5'-phosphate oxidase N-terminal" evidence="6">
    <location>
        <begin position="37"/>
        <end position="158"/>
    </location>
</feature>
<dbReference type="SUPFAM" id="SSF50475">
    <property type="entry name" value="FMN-binding split barrel"/>
    <property type="match status" value="1"/>
</dbReference>
<evidence type="ECO:0000256" key="2">
    <source>
        <dbReference type="ARBA" id="ARBA00022630"/>
    </source>
</evidence>
<dbReference type="InterPro" id="IPR019740">
    <property type="entry name" value="Pyridox_Oxase_CS"/>
</dbReference>
<feature type="binding site" evidence="5">
    <location>
        <begin position="191"/>
        <end position="193"/>
    </location>
    <ligand>
        <name>substrate</name>
    </ligand>
</feature>
<organism evidence="8 9">
    <name type="scientific">Reinekea marina</name>
    <dbReference type="NCBI Taxonomy" id="1310421"/>
    <lineage>
        <taxon>Bacteria</taxon>
        <taxon>Pseudomonadati</taxon>
        <taxon>Pseudomonadota</taxon>
        <taxon>Gammaproteobacteria</taxon>
        <taxon>Oceanospirillales</taxon>
        <taxon>Saccharospirillaceae</taxon>
        <taxon>Reinekea</taxon>
    </lineage>
</organism>
<feature type="binding site" evidence="5">
    <location>
        <position position="83"/>
    </location>
    <ligand>
        <name>FMN</name>
        <dbReference type="ChEBI" id="CHEBI:58210"/>
    </ligand>
</feature>
<dbReference type="PANTHER" id="PTHR10851:SF0">
    <property type="entry name" value="PYRIDOXINE-5'-PHOSPHATE OXIDASE"/>
    <property type="match status" value="1"/>
</dbReference>
<feature type="binding site" evidence="5">
    <location>
        <position position="66"/>
    </location>
    <ligand>
        <name>substrate</name>
    </ligand>
</feature>
<dbReference type="InterPro" id="IPR012349">
    <property type="entry name" value="Split_barrel_FMN-bd"/>
</dbReference>
<dbReference type="NCBIfam" id="TIGR00558">
    <property type="entry name" value="pdxH"/>
    <property type="match status" value="1"/>
</dbReference>
<evidence type="ECO:0000259" key="6">
    <source>
        <dbReference type="Pfam" id="PF01243"/>
    </source>
</evidence>
<evidence type="ECO:0000256" key="5">
    <source>
        <dbReference type="HAMAP-Rule" id="MF_01629"/>
    </source>
</evidence>
<feature type="binding site" evidence="5">
    <location>
        <position position="131"/>
    </location>
    <ligand>
        <name>substrate</name>
    </ligand>
</feature>
<keyword evidence="9" id="KW-1185">Reference proteome</keyword>
<comment type="pathway">
    <text evidence="5">Cofactor metabolism; pyridoxal 5'-phosphate salvage; pyridoxal 5'-phosphate from pyridoxine 5'-phosphate: step 1/1.</text>
</comment>
<dbReference type="Gene3D" id="2.30.110.10">
    <property type="entry name" value="Electron Transport, Fmn-binding Protein, Chain A"/>
    <property type="match status" value="1"/>
</dbReference>
<feature type="binding site" evidence="5">
    <location>
        <begin position="140"/>
        <end position="141"/>
    </location>
    <ligand>
        <name>FMN</name>
        <dbReference type="ChEBI" id="CHEBI:58210"/>
    </ligand>
</feature>
<dbReference type="Pfam" id="PF01243">
    <property type="entry name" value="PNPOx_N"/>
    <property type="match status" value="1"/>
</dbReference>
<evidence type="ECO:0000256" key="1">
    <source>
        <dbReference type="ARBA" id="ARBA00007301"/>
    </source>
</evidence>
<comment type="subunit">
    <text evidence="5">Homodimer.</text>
</comment>
<comment type="similarity">
    <text evidence="1 5">Belongs to the pyridoxamine 5'-phosphate oxidase family.</text>
</comment>
<comment type="caution">
    <text evidence="8">The sequence shown here is derived from an EMBL/GenBank/DDBJ whole genome shotgun (WGS) entry which is preliminary data.</text>
</comment>
<dbReference type="EMBL" id="JBHRYN010000007">
    <property type="protein sequence ID" value="MFC3700937.1"/>
    <property type="molecule type" value="Genomic_DNA"/>
</dbReference>
<evidence type="ECO:0000256" key="4">
    <source>
        <dbReference type="ARBA" id="ARBA00023002"/>
    </source>
</evidence>
<dbReference type="InterPro" id="IPR019576">
    <property type="entry name" value="Pyridoxamine_oxidase_dimer_C"/>
</dbReference>
<evidence type="ECO:0000256" key="3">
    <source>
        <dbReference type="ARBA" id="ARBA00022643"/>
    </source>
</evidence>
<name>A0ABV7WPH1_9GAMM</name>
<feature type="domain" description="Pyridoxine 5'-phosphate oxidase dimerisation C-terminal" evidence="7">
    <location>
        <begin position="172"/>
        <end position="212"/>
    </location>
</feature>
<dbReference type="InterPro" id="IPR000659">
    <property type="entry name" value="Pyridox_Oxase"/>
</dbReference>
<dbReference type="GO" id="GO:0004733">
    <property type="term" value="F:pyridoxamine phosphate oxidase activity"/>
    <property type="evidence" value="ECO:0007669"/>
    <property type="project" value="UniProtKB-EC"/>
</dbReference>
<feature type="binding site" evidence="5">
    <location>
        <begin position="76"/>
        <end position="77"/>
    </location>
    <ligand>
        <name>FMN</name>
        <dbReference type="ChEBI" id="CHEBI:58210"/>
    </ligand>
</feature>
<comment type="cofactor">
    <cofactor evidence="5">
        <name>FMN</name>
        <dbReference type="ChEBI" id="CHEBI:58210"/>
    </cofactor>
    <text evidence="5">Binds 1 FMN per subunit.</text>
</comment>
<protein>
    <recommendedName>
        <fullName evidence="5">Pyridoxine/pyridoxamine 5'-phosphate oxidase</fullName>
        <ecNumber evidence="5">1.4.3.5</ecNumber>
    </recommendedName>
    <alternativeName>
        <fullName evidence="5">PNP/PMP oxidase</fullName>
        <shortName evidence="5">PNPOx</shortName>
    </alternativeName>
    <alternativeName>
        <fullName evidence="5">Pyridoxal 5'-phosphate synthase</fullName>
    </alternativeName>
</protein>
<comment type="catalytic activity">
    <reaction evidence="5">
        <text>pyridoxamine 5'-phosphate + O2 + H2O = pyridoxal 5'-phosphate + H2O2 + NH4(+)</text>
        <dbReference type="Rhea" id="RHEA:15817"/>
        <dbReference type="ChEBI" id="CHEBI:15377"/>
        <dbReference type="ChEBI" id="CHEBI:15379"/>
        <dbReference type="ChEBI" id="CHEBI:16240"/>
        <dbReference type="ChEBI" id="CHEBI:28938"/>
        <dbReference type="ChEBI" id="CHEBI:58451"/>
        <dbReference type="ChEBI" id="CHEBI:597326"/>
        <dbReference type="EC" id="1.4.3.5"/>
    </reaction>
</comment>
<dbReference type="PANTHER" id="PTHR10851">
    <property type="entry name" value="PYRIDOXINE-5-PHOSPHATE OXIDASE"/>
    <property type="match status" value="1"/>
</dbReference>